<dbReference type="AlphaFoldDB" id="A0AAE0LGR2"/>
<proteinExistence type="predicted"/>
<evidence type="ECO:0000313" key="3">
    <source>
        <dbReference type="Proteomes" id="UP001190700"/>
    </source>
</evidence>
<name>A0AAE0LGR2_9CHLO</name>
<evidence type="ECO:0000313" key="2">
    <source>
        <dbReference type="EMBL" id="KAK3284582.1"/>
    </source>
</evidence>
<accession>A0AAE0LGR2</accession>
<organism evidence="2 3">
    <name type="scientific">Cymbomonas tetramitiformis</name>
    <dbReference type="NCBI Taxonomy" id="36881"/>
    <lineage>
        <taxon>Eukaryota</taxon>
        <taxon>Viridiplantae</taxon>
        <taxon>Chlorophyta</taxon>
        <taxon>Pyramimonadophyceae</taxon>
        <taxon>Pyramimonadales</taxon>
        <taxon>Pyramimonadaceae</taxon>
        <taxon>Cymbomonas</taxon>
    </lineage>
</organism>
<feature type="signal peptide" evidence="1">
    <location>
        <begin position="1"/>
        <end position="20"/>
    </location>
</feature>
<gene>
    <name evidence="2" type="ORF">CYMTET_7776</name>
</gene>
<evidence type="ECO:0000256" key="1">
    <source>
        <dbReference type="SAM" id="SignalP"/>
    </source>
</evidence>
<comment type="caution">
    <text evidence="2">The sequence shown here is derived from an EMBL/GenBank/DDBJ whole genome shotgun (WGS) entry which is preliminary data.</text>
</comment>
<dbReference type="Proteomes" id="UP001190700">
    <property type="component" value="Unassembled WGS sequence"/>
</dbReference>
<keyword evidence="3" id="KW-1185">Reference proteome</keyword>
<dbReference type="EMBL" id="LGRX02002240">
    <property type="protein sequence ID" value="KAK3284582.1"/>
    <property type="molecule type" value="Genomic_DNA"/>
</dbReference>
<reference evidence="2 3" key="1">
    <citation type="journal article" date="2015" name="Genome Biol. Evol.">
        <title>Comparative Genomics of a Bacterivorous Green Alga Reveals Evolutionary Causalities and Consequences of Phago-Mixotrophic Mode of Nutrition.</title>
        <authorList>
            <person name="Burns J.A."/>
            <person name="Paasch A."/>
            <person name="Narechania A."/>
            <person name="Kim E."/>
        </authorList>
    </citation>
    <scope>NUCLEOTIDE SEQUENCE [LARGE SCALE GENOMIC DNA]</scope>
    <source>
        <strain evidence="2 3">PLY_AMNH</strain>
    </source>
</reference>
<protein>
    <recommendedName>
        <fullName evidence="4">Saposin B-type domain-containing protein</fullName>
    </recommendedName>
</protein>
<evidence type="ECO:0008006" key="4">
    <source>
        <dbReference type="Google" id="ProtNLM"/>
    </source>
</evidence>
<feature type="chain" id="PRO_5042009539" description="Saposin B-type domain-containing protein" evidence="1">
    <location>
        <begin position="21"/>
        <end position="172"/>
    </location>
</feature>
<sequence>MSQVNAKAFIIFSLLACIQAEKLIGGAKRHQTIRERVEEFVHEDPERKQDLKCTGCAYAVYELQKAFQKESHPDERLDLGYDVCDNINQVYGLRLKDDVPVAEFTRDPVNQKMKGPTIGNFLLNPCMTLLDNYEEDVMNNFNLGEREYGLMLCRDRLGLCQKYRDERNKGEL</sequence>
<keyword evidence="1" id="KW-0732">Signal</keyword>